<protein>
    <recommendedName>
        <fullName evidence="3">HPt domain-containing protein</fullName>
    </recommendedName>
</protein>
<dbReference type="EMBL" id="SWAU01000276">
    <property type="protein sequence ID" value="TKA94819.1"/>
    <property type="molecule type" value="Genomic_DNA"/>
</dbReference>
<proteinExistence type="predicted"/>
<dbReference type="RefSeq" id="WP_136794112.1">
    <property type="nucleotide sequence ID" value="NZ_SWAU01000276.1"/>
</dbReference>
<gene>
    <name evidence="1" type="ORF">FAZ78_20245</name>
</gene>
<dbReference type="InterPro" id="IPR036641">
    <property type="entry name" value="HPT_dom_sf"/>
</dbReference>
<dbReference type="GO" id="GO:0000160">
    <property type="term" value="P:phosphorelay signal transduction system"/>
    <property type="evidence" value="ECO:0007669"/>
    <property type="project" value="InterPro"/>
</dbReference>
<feature type="non-terminal residue" evidence="1">
    <location>
        <position position="175"/>
    </location>
</feature>
<reference evidence="1 2" key="1">
    <citation type="submission" date="2019-04" db="EMBL/GenBank/DDBJ databases">
        <title>Crypto-aerobic microbial life in anoxic (sulfidic) marine sediments.</title>
        <authorList>
            <person name="Bhattacharya S."/>
            <person name="Roy C."/>
            <person name="Mondal N."/>
            <person name="Sarkar J."/>
            <person name="Mandal S."/>
            <person name="Rameez M.J."/>
            <person name="Ghosh W."/>
        </authorList>
    </citation>
    <scope>NUCLEOTIDE SEQUENCE [LARGE SCALE GENOMIC DNA]</scope>
    <source>
        <strain evidence="1 2">SBBC</strain>
    </source>
</reference>
<dbReference type="Proteomes" id="UP000306340">
    <property type="component" value="Unassembled WGS sequence"/>
</dbReference>
<dbReference type="SUPFAM" id="SSF47226">
    <property type="entry name" value="Histidine-containing phosphotransfer domain, HPT domain"/>
    <property type="match status" value="1"/>
</dbReference>
<dbReference type="AlphaFoldDB" id="A0A4U0YVL6"/>
<evidence type="ECO:0000313" key="1">
    <source>
        <dbReference type="EMBL" id="TKA94819.1"/>
    </source>
</evidence>
<evidence type="ECO:0008006" key="3">
    <source>
        <dbReference type="Google" id="ProtNLM"/>
    </source>
</evidence>
<comment type="caution">
    <text evidence="1">The sequence shown here is derived from an EMBL/GenBank/DDBJ whole genome shotgun (WGS) entry which is preliminary data.</text>
</comment>
<organism evidence="1 2">
    <name type="scientific">Cereibacter changlensis</name>
    <dbReference type="NCBI Taxonomy" id="402884"/>
    <lineage>
        <taxon>Bacteria</taxon>
        <taxon>Pseudomonadati</taxon>
        <taxon>Pseudomonadota</taxon>
        <taxon>Alphaproteobacteria</taxon>
        <taxon>Rhodobacterales</taxon>
        <taxon>Paracoccaceae</taxon>
        <taxon>Cereibacter</taxon>
    </lineage>
</organism>
<accession>A0A4U0YVL6</accession>
<sequence>MTLDPPAPDLDSAAAAGRLPGELTRDLAHALGIVEQMQAGDLPPALRFDLTRLEAALTTLGAGIDRAAQALRRQEGGDTLAGTAMDETRFLRLLEIAGPGDSVEIVSRLHLDLKTVRSGLFAALDRREPDWTALRAQTHVLIALAGVVGADALQHLAEAMNAAAHRRDLREAQDL</sequence>
<evidence type="ECO:0000313" key="2">
    <source>
        <dbReference type="Proteomes" id="UP000306340"/>
    </source>
</evidence>
<name>A0A4U0YVL6_9RHOB</name>